<dbReference type="InterPro" id="IPR019821">
    <property type="entry name" value="Kinesin_motor_CS"/>
</dbReference>
<dbReference type="PANTHER" id="PTHR47972">
    <property type="entry name" value="KINESIN-LIKE PROTEIN KLP-3"/>
    <property type="match status" value="1"/>
</dbReference>
<keyword evidence="5 6" id="KW-0505">Motor protein</keyword>
<feature type="domain" description="Kinesin motor" evidence="8">
    <location>
        <begin position="263"/>
        <end position="581"/>
    </location>
</feature>
<dbReference type="GO" id="GO:0005524">
    <property type="term" value="F:ATP binding"/>
    <property type="evidence" value="ECO:0007669"/>
    <property type="project" value="UniProtKB-UniRule"/>
</dbReference>
<dbReference type="PANTHER" id="PTHR47972:SF28">
    <property type="entry name" value="KINESIN-LIKE PROTEIN KLP-3"/>
    <property type="match status" value="1"/>
</dbReference>
<dbReference type="OrthoDB" id="3176171at2759"/>
<keyword evidence="4" id="KW-0963">Cytoplasm</keyword>
<reference evidence="9 10" key="2">
    <citation type="submission" date="2018-11" db="EMBL/GenBank/DDBJ databases">
        <authorList>
            <consortium name="Pathogen Informatics"/>
        </authorList>
    </citation>
    <scope>NUCLEOTIDE SEQUENCE [LARGE SCALE GENOMIC DNA]</scope>
    <source>
        <strain evidence="9 10">Costa Rica</strain>
    </source>
</reference>
<organism evidence="11">
    <name type="scientific">Angiostrongylus costaricensis</name>
    <name type="common">Nematode worm</name>
    <dbReference type="NCBI Taxonomy" id="334426"/>
    <lineage>
        <taxon>Eukaryota</taxon>
        <taxon>Metazoa</taxon>
        <taxon>Ecdysozoa</taxon>
        <taxon>Nematoda</taxon>
        <taxon>Chromadorea</taxon>
        <taxon>Rhabditida</taxon>
        <taxon>Rhabditina</taxon>
        <taxon>Rhabditomorpha</taxon>
        <taxon>Strongyloidea</taxon>
        <taxon>Metastrongylidae</taxon>
        <taxon>Angiostrongylus</taxon>
    </lineage>
</organism>
<evidence type="ECO:0000256" key="3">
    <source>
        <dbReference type="ARBA" id="ARBA00022840"/>
    </source>
</evidence>
<keyword evidence="4" id="KW-0206">Cytoskeleton</keyword>
<sequence>MNSISESEYFQKCRYIHEVELVNMKLQIRILETHLENKDRLIRNLEDIIDEQETRISRMEDFIQGGTFSGRASSYTPSSKILKGISVLSLDFGALRDENMRLKVALAEVHRNQRLSQLTEDEDYESDIPSSEDRFRVRYHSISIQNVNYQELAQTIKDDGHLKKLKRVADDLKREKDELRQLVIDSKDAFSVCMGELKKAKKEKKQRQTIGRKRYLEIYDRFQLRLMLESKTTDFFRVLIGRYCSEMQKRKQLHNQLVEINGNIRVFYRIRPQLGKVDENPVVLIDEMDNGVVHLTQPTGRKTSEGADFVIPMGYTQEEIFLKVSPIITSCIDGYNVCLFAYGHTGSGKTYTMEGPESDPGINQRAIMQLFEAAVDGQKSNIVYEIKVSMMEIYNEKIRDLLGSSNAALTIRMTEEGQLSIPGLQEIQVTSVQHVIDVLREGRKNKAVASTEANSCSSRSHVIVRVVVTAKNNITGTTTVGRLNLIDLAGSERVSQTNATGQLLKEAQAINKSLSELGNVVLALRQNQKHIPFRNCQLTRILEDSLNGDSKTLVIVHLSPDAVHYNESASSMSFAEKIGQIQTKGLRRDTVSRRSATGSK</sequence>
<evidence type="ECO:0000256" key="1">
    <source>
        <dbReference type="ARBA" id="ARBA00004245"/>
    </source>
</evidence>
<keyword evidence="10" id="KW-1185">Reference proteome</keyword>
<reference evidence="11" key="1">
    <citation type="submission" date="2016-04" db="UniProtKB">
        <authorList>
            <consortium name="WormBaseParasite"/>
        </authorList>
    </citation>
    <scope>IDENTIFICATION</scope>
</reference>
<accession>A0A0R3PLW7</accession>
<comment type="similarity">
    <text evidence="5 6">Belongs to the TRAFAC class myosin-kinesin ATPase superfamily. Kinesin family.</text>
</comment>
<evidence type="ECO:0000256" key="6">
    <source>
        <dbReference type="RuleBase" id="RU000394"/>
    </source>
</evidence>
<feature type="binding site" evidence="5">
    <location>
        <begin position="343"/>
        <end position="350"/>
    </location>
    <ligand>
        <name>ATP</name>
        <dbReference type="ChEBI" id="CHEBI:30616"/>
    </ligand>
</feature>
<dbReference type="Pfam" id="PF00225">
    <property type="entry name" value="Kinesin"/>
    <property type="match status" value="1"/>
</dbReference>
<dbReference type="AlphaFoldDB" id="A0A0R3PLW7"/>
<keyword evidence="2 5" id="KW-0547">Nucleotide-binding</keyword>
<evidence type="ECO:0000256" key="2">
    <source>
        <dbReference type="ARBA" id="ARBA00022741"/>
    </source>
</evidence>
<dbReference type="PROSITE" id="PS50067">
    <property type="entry name" value="KINESIN_MOTOR_2"/>
    <property type="match status" value="1"/>
</dbReference>
<dbReference type="SMART" id="SM00129">
    <property type="entry name" value="KISc"/>
    <property type="match status" value="1"/>
</dbReference>
<feature type="coiled-coil region" evidence="7">
    <location>
        <begin position="162"/>
        <end position="189"/>
    </location>
</feature>
<gene>
    <name evidence="9" type="ORF">ACOC_LOCUS5789</name>
</gene>
<evidence type="ECO:0000313" key="11">
    <source>
        <dbReference type="WBParaSite" id="ACOC_0000578801-mRNA-1"/>
    </source>
</evidence>
<dbReference type="GO" id="GO:0003777">
    <property type="term" value="F:microtubule motor activity"/>
    <property type="evidence" value="ECO:0007669"/>
    <property type="project" value="InterPro"/>
</dbReference>
<keyword evidence="3 5" id="KW-0067">ATP-binding</keyword>
<protein>
    <recommendedName>
        <fullName evidence="6">Kinesin-like protein</fullName>
    </recommendedName>
</protein>
<feature type="coiled-coil region" evidence="7">
    <location>
        <begin position="28"/>
        <end position="62"/>
    </location>
</feature>
<dbReference type="EMBL" id="UYYA01003894">
    <property type="protein sequence ID" value="VDM57374.1"/>
    <property type="molecule type" value="Genomic_DNA"/>
</dbReference>
<name>A0A0R3PLW7_ANGCS</name>
<dbReference type="GO" id="GO:0005874">
    <property type="term" value="C:microtubule"/>
    <property type="evidence" value="ECO:0007669"/>
    <property type="project" value="UniProtKB-KW"/>
</dbReference>
<evidence type="ECO:0000256" key="7">
    <source>
        <dbReference type="SAM" id="Coils"/>
    </source>
</evidence>
<comment type="subcellular location">
    <subcellularLocation>
        <location evidence="1">Cytoplasm</location>
        <location evidence="1">Cytoskeleton</location>
    </subcellularLocation>
</comment>
<keyword evidence="7" id="KW-0175">Coiled coil</keyword>
<dbReference type="SUPFAM" id="SSF52540">
    <property type="entry name" value="P-loop containing nucleoside triphosphate hydrolases"/>
    <property type="match status" value="1"/>
</dbReference>
<evidence type="ECO:0000313" key="10">
    <source>
        <dbReference type="Proteomes" id="UP000267027"/>
    </source>
</evidence>
<dbReference type="PROSITE" id="PS00411">
    <property type="entry name" value="KINESIN_MOTOR_1"/>
    <property type="match status" value="1"/>
</dbReference>
<dbReference type="STRING" id="334426.A0A0R3PLW7"/>
<keyword evidence="6" id="KW-0493">Microtubule</keyword>
<dbReference type="GO" id="GO:0007018">
    <property type="term" value="P:microtubule-based movement"/>
    <property type="evidence" value="ECO:0007669"/>
    <property type="project" value="InterPro"/>
</dbReference>
<evidence type="ECO:0000313" key="9">
    <source>
        <dbReference type="EMBL" id="VDM57374.1"/>
    </source>
</evidence>
<evidence type="ECO:0000256" key="4">
    <source>
        <dbReference type="ARBA" id="ARBA00023212"/>
    </source>
</evidence>
<evidence type="ECO:0000259" key="8">
    <source>
        <dbReference type="PROSITE" id="PS50067"/>
    </source>
</evidence>
<dbReference type="InterPro" id="IPR036961">
    <property type="entry name" value="Kinesin_motor_dom_sf"/>
</dbReference>
<dbReference type="WBParaSite" id="ACOC_0000578801-mRNA-1">
    <property type="protein sequence ID" value="ACOC_0000578801-mRNA-1"/>
    <property type="gene ID" value="ACOC_0000578801"/>
</dbReference>
<dbReference type="InterPro" id="IPR001752">
    <property type="entry name" value="Kinesin_motor_dom"/>
</dbReference>
<dbReference type="GO" id="GO:0008017">
    <property type="term" value="F:microtubule binding"/>
    <property type="evidence" value="ECO:0007669"/>
    <property type="project" value="InterPro"/>
</dbReference>
<dbReference type="InterPro" id="IPR027417">
    <property type="entry name" value="P-loop_NTPase"/>
</dbReference>
<dbReference type="Proteomes" id="UP000267027">
    <property type="component" value="Unassembled WGS sequence"/>
</dbReference>
<proteinExistence type="inferred from homology"/>
<dbReference type="PRINTS" id="PR00380">
    <property type="entry name" value="KINESINHEAVY"/>
</dbReference>
<dbReference type="InterPro" id="IPR027640">
    <property type="entry name" value="Kinesin-like_fam"/>
</dbReference>
<dbReference type="Gene3D" id="3.40.850.10">
    <property type="entry name" value="Kinesin motor domain"/>
    <property type="match status" value="1"/>
</dbReference>
<dbReference type="OMA" id="MDNGVVH"/>
<evidence type="ECO:0000256" key="5">
    <source>
        <dbReference type="PROSITE-ProRule" id="PRU00283"/>
    </source>
</evidence>